<dbReference type="EMBL" id="JBGNUJ010000002">
    <property type="protein sequence ID" value="KAL3963782.1"/>
    <property type="molecule type" value="Genomic_DNA"/>
</dbReference>
<accession>A0ACC4E6I7</accession>
<gene>
    <name evidence="1" type="ORF">ACCO45_000786</name>
</gene>
<reference evidence="1" key="1">
    <citation type="submission" date="2024-12" db="EMBL/GenBank/DDBJ databases">
        <title>Comparative genomics and development of molecular markers within Purpureocillium lilacinum and among Purpureocillium species.</title>
        <authorList>
            <person name="Yeh Z.-Y."/>
            <person name="Ni N.-T."/>
            <person name="Lo P.-H."/>
            <person name="Mushyakhwo K."/>
            <person name="Lin C.-F."/>
            <person name="Nai Y.-S."/>
        </authorList>
    </citation>
    <scope>NUCLEOTIDE SEQUENCE</scope>
    <source>
        <strain evidence="1">NCHU-NPUST-175</strain>
    </source>
</reference>
<name>A0ACC4E6I7_PURLI</name>
<proteinExistence type="predicted"/>
<sequence>MQSAWKPNVLFPEAEDTLCETRRRQPAAFHGRSVSASRPSARAAPGSPRCMHRPDRCITPLQFSAKGPQAEAMAPPSHPFGIDTNNSNPPRAARVSWFFCADLAPRPPIIAYPRNLPPPAVRFGVAWRPATGSGSLPSPCHLVSLPSWVSLLHPPTQQEDPNAVSPALGRRIQRLWLHCDVSHPPKRSARPPPSPPTQHPPDKASPRRLPVSAFSLPLPGLRKALAA</sequence>
<evidence type="ECO:0000313" key="2">
    <source>
        <dbReference type="Proteomes" id="UP001638806"/>
    </source>
</evidence>
<evidence type="ECO:0000313" key="1">
    <source>
        <dbReference type="EMBL" id="KAL3963782.1"/>
    </source>
</evidence>
<protein>
    <submittedName>
        <fullName evidence="1">Uncharacterized protein</fullName>
    </submittedName>
</protein>
<comment type="caution">
    <text evidence="1">The sequence shown here is derived from an EMBL/GenBank/DDBJ whole genome shotgun (WGS) entry which is preliminary data.</text>
</comment>
<organism evidence="1 2">
    <name type="scientific">Purpureocillium lilacinum</name>
    <name type="common">Paecilomyces lilacinus</name>
    <dbReference type="NCBI Taxonomy" id="33203"/>
    <lineage>
        <taxon>Eukaryota</taxon>
        <taxon>Fungi</taxon>
        <taxon>Dikarya</taxon>
        <taxon>Ascomycota</taxon>
        <taxon>Pezizomycotina</taxon>
        <taxon>Sordariomycetes</taxon>
        <taxon>Hypocreomycetidae</taxon>
        <taxon>Hypocreales</taxon>
        <taxon>Ophiocordycipitaceae</taxon>
        <taxon>Purpureocillium</taxon>
    </lineage>
</organism>
<keyword evidence="2" id="KW-1185">Reference proteome</keyword>
<dbReference type="Proteomes" id="UP001638806">
    <property type="component" value="Unassembled WGS sequence"/>
</dbReference>